<comment type="caution">
    <text evidence="1">The sequence shown here is derived from an EMBL/GenBank/DDBJ whole genome shotgun (WGS) entry which is preliminary data.</text>
</comment>
<dbReference type="Proteomes" id="UP001152795">
    <property type="component" value="Unassembled WGS sequence"/>
</dbReference>
<reference evidence="1" key="1">
    <citation type="submission" date="2020-04" db="EMBL/GenBank/DDBJ databases">
        <authorList>
            <person name="Alioto T."/>
            <person name="Alioto T."/>
            <person name="Gomez Garrido J."/>
        </authorList>
    </citation>
    <scope>NUCLEOTIDE SEQUENCE</scope>
    <source>
        <strain evidence="1">A484AB</strain>
    </source>
</reference>
<name>A0A7D9LFZ4_PARCT</name>
<proteinExistence type="predicted"/>
<dbReference type="AlphaFoldDB" id="A0A7D9LFZ4"/>
<gene>
    <name evidence="1" type="ORF">PACLA_8A037635</name>
</gene>
<accession>A0A7D9LFZ4</accession>
<protein>
    <submittedName>
        <fullName evidence="1">Uncharacterized protein</fullName>
    </submittedName>
</protein>
<keyword evidence="2" id="KW-1185">Reference proteome</keyword>
<organism evidence="1 2">
    <name type="scientific">Paramuricea clavata</name>
    <name type="common">Red gorgonian</name>
    <name type="synonym">Violescent sea-whip</name>
    <dbReference type="NCBI Taxonomy" id="317549"/>
    <lineage>
        <taxon>Eukaryota</taxon>
        <taxon>Metazoa</taxon>
        <taxon>Cnidaria</taxon>
        <taxon>Anthozoa</taxon>
        <taxon>Octocorallia</taxon>
        <taxon>Malacalcyonacea</taxon>
        <taxon>Plexauridae</taxon>
        <taxon>Paramuricea</taxon>
    </lineage>
</organism>
<dbReference type="EMBL" id="CACRXK020016521">
    <property type="protein sequence ID" value="CAB4029954.1"/>
    <property type="molecule type" value="Genomic_DNA"/>
</dbReference>
<sequence length="203" mass="21903">MFFFSDYMDRFLDENESAASSRAGSPGRAHTVQSNLEDGRAHTVTTENVILNRPTSSNAHYTSSSSSIMSGLLRIPQSYVPTPVIVSNDKEPPAKKPNLGNSESLIMTNGPPPLKPRDNATIQIPHIASRVTNQAAITTNHSTSHMTNHVMHVPSQLATGINPSAPTSLPNTAVQFSTLNAQHHLGLHNIESGNTYARLTQNS</sequence>
<evidence type="ECO:0000313" key="2">
    <source>
        <dbReference type="Proteomes" id="UP001152795"/>
    </source>
</evidence>
<evidence type="ECO:0000313" key="1">
    <source>
        <dbReference type="EMBL" id="CAB4029954.1"/>
    </source>
</evidence>